<dbReference type="RefSeq" id="XP_019644437.1">
    <property type="nucleotide sequence ID" value="XM_019788878.1"/>
</dbReference>
<dbReference type="AlphaFoldDB" id="A0A6P5AN02"/>
<keyword evidence="3 7" id="KW-0812">Transmembrane</keyword>
<gene>
    <name evidence="9" type="primary">LOC109485327</name>
</gene>
<feature type="region of interest" description="Disordered" evidence="6">
    <location>
        <begin position="1"/>
        <end position="32"/>
    </location>
</feature>
<dbReference type="Pfam" id="PF04505">
    <property type="entry name" value="CD225"/>
    <property type="match status" value="1"/>
</dbReference>
<keyword evidence="4 7" id="KW-1133">Transmembrane helix</keyword>
<dbReference type="PANTHER" id="PTHR14948">
    <property type="entry name" value="NG5"/>
    <property type="match status" value="1"/>
</dbReference>
<feature type="transmembrane region" description="Helical" evidence="7">
    <location>
        <begin position="112"/>
        <end position="131"/>
    </location>
</feature>
<evidence type="ECO:0000313" key="9">
    <source>
        <dbReference type="RefSeq" id="XP_019644437.1"/>
    </source>
</evidence>
<dbReference type="OrthoDB" id="5987749at2759"/>
<sequence>MQQQAHPGMQQQAHPGMQQQAHPGLQQQAHGYPGMQQQPTVVVGAPMQPLAITQREKPNDHRGMISFTLLCCCCPVSMFAWYYSTQVNSRWEAGDVEGAEKASRNAGRLWKISIGVGLIFIPVILLLYFLVISPVN</sequence>
<organism evidence="8 9">
    <name type="scientific">Branchiostoma belcheri</name>
    <name type="common">Amphioxus</name>
    <dbReference type="NCBI Taxonomy" id="7741"/>
    <lineage>
        <taxon>Eukaryota</taxon>
        <taxon>Metazoa</taxon>
        <taxon>Chordata</taxon>
        <taxon>Cephalochordata</taxon>
        <taxon>Leptocardii</taxon>
        <taxon>Amphioxiformes</taxon>
        <taxon>Branchiostomatidae</taxon>
        <taxon>Branchiostoma</taxon>
    </lineage>
</organism>
<evidence type="ECO:0000256" key="7">
    <source>
        <dbReference type="SAM" id="Phobius"/>
    </source>
</evidence>
<evidence type="ECO:0000256" key="3">
    <source>
        <dbReference type="ARBA" id="ARBA00022692"/>
    </source>
</evidence>
<dbReference type="KEGG" id="bbel:109485327"/>
<feature type="compositionally biased region" description="Low complexity" evidence="6">
    <location>
        <begin position="1"/>
        <end position="31"/>
    </location>
</feature>
<evidence type="ECO:0000256" key="5">
    <source>
        <dbReference type="ARBA" id="ARBA00023136"/>
    </source>
</evidence>
<dbReference type="InterPro" id="IPR051423">
    <property type="entry name" value="CD225/Dispanin"/>
</dbReference>
<comment type="subcellular location">
    <subcellularLocation>
        <location evidence="1">Membrane</location>
    </subcellularLocation>
</comment>
<dbReference type="Proteomes" id="UP000515135">
    <property type="component" value="Unplaced"/>
</dbReference>
<keyword evidence="5 7" id="KW-0472">Membrane</keyword>
<keyword evidence="8" id="KW-1185">Reference proteome</keyword>
<evidence type="ECO:0000313" key="8">
    <source>
        <dbReference type="Proteomes" id="UP000515135"/>
    </source>
</evidence>
<dbReference type="GO" id="GO:0016020">
    <property type="term" value="C:membrane"/>
    <property type="evidence" value="ECO:0007669"/>
    <property type="project" value="UniProtKB-SubCell"/>
</dbReference>
<evidence type="ECO:0000256" key="4">
    <source>
        <dbReference type="ARBA" id="ARBA00022989"/>
    </source>
</evidence>
<dbReference type="InterPro" id="IPR007593">
    <property type="entry name" value="CD225/Dispanin_fam"/>
</dbReference>
<reference evidence="9" key="1">
    <citation type="submission" date="2025-08" db="UniProtKB">
        <authorList>
            <consortium name="RefSeq"/>
        </authorList>
    </citation>
    <scope>IDENTIFICATION</scope>
    <source>
        <tissue evidence="9">Gonad</tissue>
    </source>
</reference>
<feature type="transmembrane region" description="Helical" evidence="7">
    <location>
        <begin position="64"/>
        <end position="83"/>
    </location>
</feature>
<accession>A0A6P5AN02</accession>
<comment type="similarity">
    <text evidence="2">Belongs to the CD225/Dispanin family.</text>
</comment>
<name>A0A6P5AN02_BRABE</name>
<evidence type="ECO:0000256" key="1">
    <source>
        <dbReference type="ARBA" id="ARBA00004370"/>
    </source>
</evidence>
<evidence type="ECO:0000256" key="2">
    <source>
        <dbReference type="ARBA" id="ARBA00006843"/>
    </source>
</evidence>
<dbReference type="PANTHER" id="PTHR14948:SF44">
    <property type="entry name" value="PROLINE-RICH TRANSMEMBRANE PROTEIN 1-LIKE"/>
    <property type="match status" value="1"/>
</dbReference>
<protein>
    <submittedName>
        <fullName evidence="9">Synapse differentiation-inducing gene protein 1-like</fullName>
    </submittedName>
</protein>
<evidence type="ECO:0000256" key="6">
    <source>
        <dbReference type="SAM" id="MobiDB-lite"/>
    </source>
</evidence>
<proteinExistence type="inferred from homology"/>
<dbReference type="GeneID" id="109485327"/>